<protein>
    <submittedName>
        <fullName evidence="9">DMT family transporter</fullName>
    </submittedName>
</protein>
<evidence type="ECO:0000256" key="3">
    <source>
        <dbReference type="ARBA" id="ARBA00022475"/>
    </source>
</evidence>
<keyword evidence="3" id="KW-1003">Cell membrane</keyword>
<feature type="transmembrane region" description="Helical" evidence="8">
    <location>
        <begin position="33"/>
        <end position="50"/>
    </location>
</feature>
<evidence type="ECO:0000256" key="4">
    <source>
        <dbReference type="ARBA" id="ARBA00022692"/>
    </source>
</evidence>
<evidence type="ECO:0000313" key="10">
    <source>
        <dbReference type="Proteomes" id="UP001596306"/>
    </source>
</evidence>
<accession>A0ABW1VBI3</accession>
<keyword evidence="4 7" id="KW-0812">Transmembrane</keyword>
<feature type="transmembrane region" description="Helical" evidence="8">
    <location>
        <begin position="57"/>
        <end position="78"/>
    </location>
</feature>
<dbReference type="InterPro" id="IPR037185">
    <property type="entry name" value="EmrE-like"/>
</dbReference>
<dbReference type="PANTHER" id="PTHR30561:SF0">
    <property type="entry name" value="GUANIDINIUM EXPORTER"/>
    <property type="match status" value="1"/>
</dbReference>
<evidence type="ECO:0000256" key="8">
    <source>
        <dbReference type="SAM" id="Phobius"/>
    </source>
</evidence>
<reference evidence="10" key="1">
    <citation type="journal article" date="2019" name="Int. J. Syst. Evol. Microbiol.">
        <title>The Global Catalogue of Microorganisms (GCM) 10K type strain sequencing project: providing services to taxonomists for standard genome sequencing and annotation.</title>
        <authorList>
            <consortium name="The Broad Institute Genomics Platform"/>
            <consortium name="The Broad Institute Genome Sequencing Center for Infectious Disease"/>
            <person name="Wu L."/>
            <person name="Ma J."/>
        </authorList>
    </citation>
    <scope>NUCLEOTIDE SEQUENCE [LARGE SCALE GENOMIC DNA]</scope>
    <source>
        <strain evidence="10">CCUG 43304</strain>
    </source>
</reference>
<keyword evidence="10" id="KW-1185">Reference proteome</keyword>
<gene>
    <name evidence="9" type="ORF">ACFQB0_04145</name>
</gene>
<evidence type="ECO:0000256" key="7">
    <source>
        <dbReference type="RuleBase" id="RU003942"/>
    </source>
</evidence>
<dbReference type="Pfam" id="PF00893">
    <property type="entry name" value="Multi_Drug_Res"/>
    <property type="match status" value="1"/>
</dbReference>
<dbReference type="InterPro" id="IPR045324">
    <property type="entry name" value="Small_multidrug_res"/>
</dbReference>
<comment type="caution">
    <text evidence="9">The sequence shown here is derived from an EMBL/GenBank/DDBJ whole genome shotgun (WGS) entry which is preliminary data.</text>
</comment>
<dbReference type="PANTHER" id="PTHR30561">
    <property type="entry name" value="SMR FAMILY PROTON-DEPENDENT DRUG EFFLUX TRANSPORTER SUGE"/>
    <property type="match status" value="1"/>
</dbReference>
<evidence type="ECO:0000256" key="5">
    <source>
        <dbReference type="ARBA" id="ARBA00022989"/>
    </source>
</evidence>
<evidence type="ECO:0000256" key="6">
    <source>
        <dbReference type="ARBA" id="ARBA00023136"/>
    </source>
</evidence>
<comment type="subcellular location">
    <subcellularLocation>
        <location evidence="1 7">Cell membrane</location>
        <topology evidence="1 7">Multi-pass membrane protein</topology>
    </subcellularLocation>
</comment>
<keyword evidence="6 8" id="KW-0472">Membrane</keyword>
<dbReference type="RefSeq" id="WP_386727933.1">
    <property type="nucleotide sequence ID" value="NZ_JBHSTP010000001.1"/>
</dbReference>
<sequence>MHWLILVISAVFEAVWATALGHSNGLTELLPSILFLIALLISLGGLSYAMKAIPIGVAYSVWVGIGASLTVIVAMITGAEPVSVWKPLFIAGIVACVIGLKAAHKAPEPDATKPADRR</sequence>
<comment type="similarity">
    <text evidence="7">Belongs to the drug/metabolite transporter (DMT) superfamily. Small multidrug resistance (SMR) (TC 2.A.7.1) family.</text>
</comment>
<dbReference type="SUPFAM" id="SSF103481">
    <property type="entry name" value="Multidrug resistance efflux transporter EmrE"/>
    <property type="match status" value="1"/>
</dbReference>
<keyword evidence="2" id="KW-0813">Transport</keyword>
<evidence type="ECO:0000313" key="9">
    <source>
        <dbReference type="EMBL" id="MFC6355301.1"/>
    </source>
</evidence>
<dbReference type="Gene3D" id="1.10.3730.20">
    <property type="match status" value="1"/>
</dbReference>
<evidence type="ECO:0000256" key="2">
    <source>
        <dbReference type="ARBA" id="ARBA00022448"/>
    </source>
</evidence>
<dbReference type="EMBL" id="JBHSTP010000001">
    <property type="protein sequence ID" value="MFC6355301.1"/>
    <property type="molecule type" value="Genomic_DNA"/>
</dbReference>
<organism evidence="9 10">
    <name type="scientific">Luethyella okanaganae</name>
    <dbReference type="NCBI Taxonomy" id="69372"/>
    <lineage>
        <taxon>Bacteria</taxon>
        <taxon>Bacillati</taxon>
        <taxon>Actinomycetota</taxon>
        <taxon>Actinomycetes</taxon>
        <taxon>Micrococcales</taxon>
        <taxon>Microbacteriaceae</taxon>
        <taxon>Luethyella</taxon>
    </lineage>
</organism>
<keyword evidence="5 8" id="KW-1133">Transmembrane helix</keyword>
<dbReference type="Proteomes" id="UP001596306">
    <property type="component" value="Unassembled WGS sequence"/>
</dbReference>
<dbReference type="InterPro" id="IPR000390">
    <property type="entry name" value="Small_drug/metabolite_transptr"/>
</dbReference>
<proteinExistence type="inferred from homology"/>
<feature type="transmembrane region" description="Helical" evidence="8">
    <location>
        <begin position="84"/>
        <end position="103"/>
    </location>
</feature>
<evidence type="ECO:0000256" key="1">
    <source>
        <dbReference type="ARBA" id="ARBA00004651"/>
    </source>
</evidence>
<name>A0ABW1VBI3_9MICO</name>